<dbReference type="Gene3D" id="3.40.30.10">
    <property type="entry name" value="Glutaredoxin"/>
    <property type="match status" value="1"/>
</dbReference>
<protein>
    <submittedName>
        <fullName evidence="7">Thiol-disulfide isomerase/thioredoxin</fullName>
    </submittedName>
</protein>
<accession>A0A4R6HAU6</accession>
<feature type="chain" id="PRO_5020253162" evidence="5">
    <location>
        <begin position="22"/>
        <end position="502"/>
    </location>
</feature>
<dbReference type="OrthoDB" id="736810at2"/>
<evidence type="ECO:0000256" key="5">
    <source>
        <dbReference type="SAM" id="SignalP"/>
    </source>
</evidence>
<keyword evidence="2" id="KW-0201">Cytochrome c-type biogenesis</keyword>
<dbReference type="CDD" id="cd02966">
    <property type="entry name" value="TlpA_like_family"/>
    <property type="match status" value="1"/>
</dbReference>
<gene>
    <name evidence="7" type="ORF">DET52_101103</name>
</gene>
<dbReference type="GO" id="GO:0030313">
    <property type="term" value="C:cell envelope"/>
    <property type="evidence" value="ECO:0007669"/>
    <property type="project" value="UniProtKB-SubCell"/>
</dbReference>
<evidence type="ECO:0000259" key="6">
    <source>
        <dbReference type="PROSITE" id="PS51352"/>
    </source>
</evidence>
<dbReference type="Pfam" id="PF13905">
    <property type="entry name" value="Thioredoxin_8"/>
    <property type="match status" value="1"/>
</dbReference>
<evidence type="ECO:0000256" key="4">
    <source>
        <dbReference type="ARBA" id="ARBA00023284"/>
    </source>
</evidence>
<dbReference type="AlphaFoldDB" id="A0A4R6HAU6"/>
<proteinExistence type="predicted"/>
<dbReference type="PROSITE" id="PS51352">
    <property type="entry name" value="THIOREDOXIN_2"/>
    <property type="match status" value="1"/>
</dbReference>
<dbReference type="SUPFAM" id="SSF52833">
    <property type="entry name" value="Thioredoxin-like"/>
    <property type="match status" value="1"/>
</dbReference>
<keyword evidence="5" id="KW-0732">Signal</keyword>
<dbReference type="PANTHER" id="PTHR42852:SF6">
    <property type="entry name" value="THIOL:DISULFIDE INTERCHANGE PROTEIN DSBE"/>
    <property type="match status" value="1"/>
</dbReference>
<keyword evidence="3" id="KW-1015">Disulfide bond</keyword>
<organism evidence="7 8">
    <name type="scientific">Sunxiuqinia elliptica</name>
    <dbReference type="NCBI Taxonomy" id="655355"/>
    <lineage>
        <taxon>Bacteria</taxon>
        <taxon>Pseudomonadati</taxon>
        <taxon>Bacteroidota</taxon>
        <taxon>Bacteroidia</taxon>
        <taxon>Marinilabiliales</taxon>
        <taxon>Prolixibacteraceae</taxon>
        <taxon>Sunxiuqinia</taxon>
    </lineage>
</organism>
<feature type="domain" description="Thioredoxin" evidence="6">
    <location>
        <begin position="359"/>
        <end position="498"/>
    </location>
</feature>
<reference evidence="7 8" key="1">
    <citation type="submission" date="2019-03" db="EMBL/GenBank/DDBJ databases">
        <title>Freshwater and sediment microbial communities from various areas in North America, analyzing microbe dynamics in response to fracking.</title>
        <authorList>
            <person name="Lamendella R."/>
        </authorList>
    </citation>
    <scope>NUCLEOTIDE SEQUENCE [LARGE SCALE GENOMIC DNA]</scope>
    <source>
        <strain evidence="7 8">114D</strain>
    </source>
</reference>
<evidence type="ECO:0000256" key="2">
    <source>
        <dbReference type="ARBA" id="ARBA00022748"/>
    </source>
</evidence>
<comment type="subcellular location">
    <subcellularLocation>
        <location evidence="1">Cell envelope</location>
    </subcellularLocation>
</comment>
<dbReference type="InterPro" id="IPR012336">
    <property type="entry name" value="Thioredoxin-like_fold"/>
</dbReference>
<dbReference type="InterPro" id="IPR013766">
    <property type="entry name" value="Thioredoxin_domain"/>
</dbReference>
<evidence type="ECO:0000313" key="8">
    <source>
        <dbReference type="Proteomes" id="UP000294848"/>
    </source>
</evidence>
<keyword evidence="4" id="KW-0676">Redox-active center</keyword>
<dbReference type="InterPro" id="IPR050553">
    <property type="entry name" value="Thioredoxin_ResA/DsbE_sf"/>
</dbReference>
<dbReference type="Proteomes" id="UP000294848">
    <property type="component" value="Unassembled WGS sequence"/>
</dbReference>
<dbReference type="GO" id="GO:0017004">
    <property type="term" value="P:cytochrome complex assembly"/>
    <property type="evidence" value="ECO:0007669"/>
    <property type="project" value="UniProtKB-KW"/>
</dbReference>
<name>A0A4R6HAU6_9BACT</name>
<dbReference type="EMBL" id="SNWI01000001">
    <property type="protein sequence ID" value="TDO04755.1"/>
    <property type="molecule type" value="Genomic_DNA"/>
</dbReference>
<dbReference type="PANTHER" id="PTHR42852">
    <property type="entry name" value="THIOL:DISULFIDE INTERCHANGE PROTEIN DSBE"/>
    <property type="match status" value="1"/>
</dbReference>
<dbReference type="InterPro" id="IPR036249">
    <property type="entry name" value="Thioredoxin-like_sf"/>
</dbReference>
<comment type="caution">
    <text evidence="7">The sequence shown here is derived from an EMBL/GenBank/DDBJ whole genome shotgun (WGS) entry which is preliminary data.</text>
</comment>
<evidence type="ECO:0000256" key="1">
    <source>
        <dbReference type="ARBA" id="ARBA00004196"/>
    </source>
</evidence>
<evidence type="ECO:0000313" key="7">
    <source>
        <dbReference type="EMBL" id="TDO04755.1"/>
    </source>
</evidence>
<feature type="signal peptide" evidence="5">
    <location>
        <begin position="1"/>
        <end position="21"/>
    </location>
</feature>
<dbReference type="RefSeq" id="WP_133462916.1">
    <property type="nucleotide sequence ID" value="NZ_SNWI01000001.1"/>
</dbReference>
<dbReference type="GO" id="GO:0016853">
    <property type="term" value="F:isomerase activity"/>
    <property type="evidence" value="ECO:0007669"/>
    <property type="project" value="UniProtKB-KW"/>
</dbReference>
<dbReference type="PROSITE" id="PS51257">
    <property type="entry name" value="PROKAR_LIPOPROTEIN"/>
    <property type="match status" value="1"/>
</dbReference>
<keyword evidence="7" id="KW-0413">Isomerase</keyword>
<evidence type="ECO:0000256" key="3">
    <source>
        <dbReference type="ARBA" id="ARBA00023157"/>
    </source>
</evidence>
<sequence length="502" mass="58367">MKIKSIHAIFILFTFSIVACATSATKTPKFQPGATTTVLFTFNNVKDSIPFQLYNLPIISTSKYNKSTFIHPQKSTAQLLLPCDHPSPISVFINQDGINIYTLPNDTLEITIQLSDAGKIENVHFEGKTRVFCDYFKQKQQQLGYQDLRVPLNQASTSPQEILNQTDSLMQLELNFLETYQQNHPLPKWFIDTEECQIIYLCNSFKQARETIIKKHMNQEFTPPSDYYRSFDTLVINNPQGQFSHWYFEFLKTHLVYRKINANKLAMQAWIDTSTHKALATSALKLTGSIQDIFNFSILNHYLNSTKNLSLFDQYFSTYKKDFSNNYFFEILETKRDALNDSILSQRNDGYIYKTKNQLSTNDSLPNFYLPDTDNNFFSSKNFDKEIIYISFWATWCKPCLASVPSKNDLINRFSSNDKITFLNICISSKKEDWQKLITEHQIKGVNLFANENWSKMLKQKYQVNQLPAYFLIQNGKIKKPFCDSPEYITDDIQFLLTTNSE</sequence>